<name>A0A1E2RZR8_9HYPH</name>
<evidence type="ECO:0000313" key="6">
    <source>
        <dbReference type="EMBL" id="ODA67737.1"/>
    </source>
</evidence>
<dbReference type="Pfam" id="PF07690">
    <property type="entry name" value="MFS_1"/>
    <property type="match status" value="1"/>
</dbReference>
<dbReference type="EMBL" id="MASI01000003">
    <property type="protein sequence ID" value="ODA67737.1"/>
    <property type="molecule type" value="Genomic_DNA"/>
</dbReference>
<dbReference type="PANTHER" id="PTHR23521:SF3">
    <property type="entry name" value="MFS TRANSPORTER"/>
    <property type="match status" value="1"/>
</dbReference>
<dbReference type="STRING" id="1177755.A7A08_01773"/>
<dbReference type="OrthoDB" id="9781976at2"/>
<evidence type="ECO:0000256" key="3">
    <source>
        <dbReference type="ARBA" id="ARBA00023136"/>
    </source>
</evidence>
<dbReference type="PROSITE" id="PS50850">
    <property type="entry name" value="MFS"/>
    <property type="match status" value="1"/>
</dbReference>
<evidence type="ECO:0000259" key="5">
    <source>
        <dbReference type="PROSITE" id="PS50850"/>
    </source>
</evidence>
<keyword evidence="1 4" id="KW-0812">Transmembrane</keyword>
<dbReference type="PANTHER" id="PTHR23521">
    <property type="entry name" value="TRANSPORTER MFS SUPERFAMILY"/>
    <property type="match status" value="1"/>
</dbReference>
<feature type="transmembrane region" description="Helical" evidence="4">
    <location>
        <begin position="348"/>
        <end position="366"/>
    </location>
</feature>
<organism evidence="6 7">
    <name type="scientific">Methyloligella halotolerans</name>
    <dbReference type="NCBI Taxonomy" id="1177755"/>
    <lineage>
        <taxon>Bacteria</taxon>
        <taxon>Pseudomonadati</taxon>
        <taxon>Pseudomonadota</taxon>
        <taxon>Alphaproteobacteria</taxon>
        <taxon>Hyphomicrobiales</taxon>
        <taxon>Hyphomicrobiaceae</taxon>
        <taxon>Methyloligella</taxon>
    </lineage>
</organism>
<dbReference type="InterPro" id="IPR036259">
    <property type="entry name" value="MFS_trans_sf"/>
</dbReference>
<dbReference type="AlphaFoldDB" id="A0A1E2RZR8"/>
<keyword evidence="2 4" id="KW-1133">Transmembrane helix</keyword>
<dbReference type="PATRIC" id="fig|1177755.3.peg.1777"/>
<dbReference type="SUPFAM" id="SSF103473">
    <property type="entry name" value="MFS general substrate transporter"/>
    <property type="match status" value="1"/>
</dbReference>
<feature type="transmembrane region" description="Helical" evidence="4">
    <location>
        <begin position="440"/>
        <end position="459"/>
    </location>
</feature>
<gene>
    <name evidence="6" type="ORF">A7A08_01773</name>
</gene>
<keyword evidence="3 4" id="KW-0472">Membrane</keyword>
<evidence type="ECO:0000256" key="4">
    <source>
        <dbReference type="SAM" id="Phobius"/>
    </source>
</evidence>
<feature type="transmembrane region" description="Helical" evidence="4">
    <location>
        <begin position="229"/>
        <end position="253"/>
    </location>
</feature>
<feature type="transmembrane region" description="Helical" evidence="4">
    <location>
        <begin position="81"/>
        <end position="98"/>
    </location>
</feature>
<dbReference type="GO" id="GO:0022857">
    <property type="term" value="F:transmembrane transporter activity"/>
    <property type="evidence" value="ECO:0007669"/>
    <property type="project" value="InterPro"/>
</dbReference>
<feature type="transmembrane region" description="Helical" evidence="4">
    <location>
        <begin position="372"/>
        <end position="393"/>
    </location>
</feature>
<feature type="transmembrane region" description="Helical" evidence="4">
    <location>
        <begin position="405"/>
        <end position="428"/>
    </location>
</feature>
<evidence type="ECO:0000256" key="2">
    <source>
        <dbReference type="ARBA" id="ARBA00022989"/>
    </source>
</evidence>
<dbReference type="Proteomes" id="UP000095087">
    <property type="component" value="Unassembled WGS sequence"/>
</dbReference>
<dbReference type="InterPro" id="IPR020846">
    <property type="entry name" value="MFS_dom"/>
</dbReference>
<protein>
    <submittedName>
        <fullName evidence="6">Major Facilitator Superfamily protein</fullName>
    </submittedName>
</protein>
<feature type="domain" description="Major facilitator superfamily (MFS) profile" evidence="5">
    <location>
        <begin position="80"/>
        <end position="466"/>
    </location>
</feature>
<reference evidence="6 7" key="1">
    <citation type="submission" date="2016-07" db="EMBL/GenBank/DDBJ databases">
        <title>Draft genome sequence of Methyloligella halotolerans C2T (VKM B-2706T=CCUG 61687T=DSM 25045T), a halotolerant polyhydroxybutyrate accumulating methylotroph.</title>
        <authorList>
            <person name="Vasilenko O.V."/>
            <person name="Doronina N.V."/>
            <person name="Poroshina M.N."/>
            <person name="Tarlachkov S.V."/>
            <person name="Trotsenko Y.A."/>
        </authorList>
    </citation>
    <scope>NUCLEOTIDE SEQUENCE [LARGE SCALE GENOMIC DNA]</scope>
    <source>
        <strain evidence="6 7">VKM B-2706</strain>
    </source>
</reference>
<evidence type="ECO:0000313" key="7">
    <source>
        <dbReference type="Proteomes" id="UP000095087"/>
    </source>
</evidence>
<dbReference type="InterPro" id="IPR011701">
    <property type="entry name" value="MFS"/>
</dbReference>
<feature type="transmembrane region" description="Helical" evidence="4">
    <location>
        <begin position="203"/>
        <end position="223"/>
    </location>
</feature>
<evidence type="ECO:0000256" key="1">
    <source>
        <dbReference type="ARBA" id="ARBA00022692"/>
    </source>
</evidence>
<feature type="transmembrane region" description="Helical" evidence="4">
    <location>
        <begin position="274"/>
        <end position="297"/>
    </location>
</feature>
<dbReference type="GO" id="GO:0005886">
    <property type="term" value="C:plasma membrane"/>
    <property type="evidence" value="ECO:0007669"/>
    <property type="project" value="TreeGrafter"/>
</dbReference>
<sequence length="473" mass="50419">MLASEKSWNKLLPELWGERRELCRVKVQFGTNKKAGQPVQKQSNVISADDRKYAPTLDSVGDGSKDPAAGQVSAEKSLSTLLLLCLCVVLSMTTWFSATAVMPQLQAYWNVTPQQSTWLAISVQLGFAIGAVGSAAFSLSDLVPPRILMAVSSAAVAMANLGILFAPDASSGIVLRTLTGVLLAGVYPPALKLISTWFRKGRGVALGSVIGALTLGSAMPHAINAFGGLDWRIVIVTTTIASLLAAFLMIVFLRDGPYPFAKTSFNPSQIKQALANRVFVLGTLGYLGHMWELYAMWTWLLFFVKARLVSSDIDSGYMASLLTFLIIAAGAPACIIAGAAADRIGRTAMTFILMVISGTCAATIGFTFDVPLWAFMVIGIIWGATVVADSAQFSTIVTEAGDPRLVGTSLTVQLGAGYALTVLAIWLLPMAEAWLGSWQWVFLFLVPGPVIGAAAMAALRRLPEATRIAHGRR</sequence>
<keyword evidence="7" id="KW-1185">Reference proteome</keyword>
<proteinExistence type="predicted"/>
<dbReference type="Gene3D" id="1.20.1250.20">
    <property type="entry name" value="MFS general substrate transporter like domains"/>
    <property type="match status" value="2"/>
</dbReference>
<accession>A0A1E2RZR8</accession>
<feature type="transmembrane region" description="Helical" evidence="4">
    <location>
        <begin position="173"/>
        <end position="191"/>
    </location>
</feature>
<feature type="transmembrane region" description="Helical" evidence="4">
    <location>
        <begin position="317"/>
        <end position="341"/>
    </location>
</feature>
<feature type="transmembrane region" description="Helical" evidence="4">
    <location>
        <begin position="118"/>
        <end position="140"/>
    </location>
</feature>
<comment type="caution">
    <text evidence="6">The sequence shown here is derived from an EMBL/GenBank/DDBJ whole genome shotgun (WGS) entry which is preliminary data.</text>
</comment>
<feature type="transmembrane region" description="Helical" evidence="4">
    <location>
        <begin position="147"/>
        <end position="167"/>
    </location>
</feature>